<evidence type="ECO:0000256" key="2">
    <source>
        <dbReference type="RuleBase" id="RU364116"/>
    </source>
</evidence>
<dbReference type="SFLD" id="SFLDG01065">
    <property type="entry name" value="anaerobic_coproporphyrinogen-I"/>
    <property type="match status" value="2"/>
</dbReference>
<dbReference type="InterPro" id="IPR010723">
    <property type="entry name" value="HemN_C"/>
</dbReference>
<sequence>MRLRIMNETGLYIHIPYCKRKCTYCNFHFSTQFSTKSHLIVALIQEIQERAIDAEGKDVKTIYFGGGTPSVLGEEEMAQIFEAIHNSYNLSDKAEITLEANPDDLTKDYLHILKNQGINRLSIGIQSFVDEHLVWMNRSHDALQSHQAIQDALSMGFTNLSCDLIYGLPMCTDDQWMDNLSLINAYQIPHLSAYALTVEDKTLLSQDIKKNKIAPLKDDHTIRQMDMLLDWVVPNQFEAYEISNFAKAGMRSKHNSSYWTGNHYLGFGPSAHSYDGQRRQWNISNNALYIHAIQNKLPYSEFENLSKKEKFNEYIMLQLRRIEGLNFTIIQEEFPEYASKCLTTLNAMVEEELLNNNGNRFTLTRSGKHLCDHLSMRLFAEE</sequence>
<protein>
    <recommendedName>
        <fullName evidence="2">Heme chaperone HemW</fullName>
    </recommendedName>
</protein>
<dbReference type="GO" id="GO:0046872">
    <property type="term" value="F:metal ion binding"/>
    <property type="evidence" value="ECO:0007669"/>
    <property type="project" value="UniProtKB-UniRule"/>
</dbReference>
<dbReference type="NCBIfam" id="TIGR00539">
    <property type="entry name" value="hemN_rel"/>
    <property type="match status" value="1"/>
</dbReference>
<name>A0A9D7S7V7_9BACT</name>
<dbReference type="SMART" id="SM00729">
    <property type="entry name" value="Elp3"/>
    <property type="match status" value="1"/>
</dbReference>
<dbReference type="PANTHER" id="PTHR13932">
    <property type="entry name" value="COPROPORPHYRINIGEN III OXIDASE"/>
    <property type="match status" value="1"/>
</dbReference>
<keyword evidence="2" id="KW-0004">4Fe-4S</keyword>
<reference evidence="4 5" key="1">
    <citation type="submission" date="2020-10" db="EMBL/GenBank/DDBJ databases">
        <title>Connecting structure to function with the recovery of over 1000 high-quality activated sludge metagenome-assembled genomes encoding full-length rRNA genes using long-read sequencing.</title>
        <authorList>
            <person name="Singleton C.M."/>
            <person name="Petriglieri F."/>
            <person name="Kristensen J.M."/>
            <person name="Kirkegaard R.H."/>
            <person name="Michaelsen T.Y."/>
            <person name="Andersen M.H."/>
            <person name="Karst S.M."/>
            <person name="Dueholm M.S."/>
            <person name="Nielsen P.H."/>
            <person name="Albertsen M."/>
        </authorList>
    </citation>
    <scope>NUCLEOTIDE SEQUENCE [LARGE SCALE GENOMIC DNA]</scope>
    <source>
        <strain evidence="4">Ribe_18-Q3-R11-54_BAT3C.373</strain>
    </source>
</reference>
<dbReference type="SFLD" id="SFLDS00029">
    <property type="entry name" value="Radical_SAM"/>
    <property type="match status" value="2"/>
</dbReference>
<evidence type="ECO:0000313" key="5">
    <source>
        <dbReference type="Proteomes" id="UP000808349"/>
    </source>
</evidence>
<keyword evidence="2" id="KW-0963">Cytoplasm</keyword>
<dbReference type="AlphaFoldDB" id="A0A9D7S7V7"/>
<evidence type="ECO:0000259" key="3">
    <source>
        <dbReference type="PROSITE" id="PS51918"/>
    </source>
</evidence>
<evidence type="ECO:0000313" key="4">
    <source>
        <dbReference type="EMBL" id="MBK9716752.1"/>
    </source>
</evidence>
<organism evidence="4 5">
    <name type="scientific">Candidatus Defluviibacterium haderslevense</name>
    <dbReference type="NCBI Taxonomy" id="2981993"/>
    <lineage>
        <taxon>Bacteria</taxon>
        <taxon>Pseudomonadati</taxon>
        <taxon>Bacteroidota</taxon>
        <taxon>Saprospiria</taxon>
        <taxon>Saprospirales</taxon>
        <taxon>Saprospiraceae</taxon>
        <taxon>Candidatus Defluviibacterium</taxon>
    </lineage>
</organism>
<dbReference type="InterPro" id="IPR023404">
    <property type="entry name" value="rSAM_horseshoe"/>
</dbReference>
<dbReference type="PANTHER" id="PTHR13932:SF5">
    <property type="entry name" value="RADICAL S-ADENOSYL METHIONINE DOMAIN-CONTAINING PROTEIN 1, MITOCHONDRIAL"/>
    <property type="match status" value="1"/>
</dbReference>
<comment type="function">
    <text evidence="2">Probably acts as a heme chaperone, transferring heme to an unknown acceptor. Binds one molecule of heme per monomer, possibly covalently. Binds 1 [4Fe-4S] cluster. The cluster is coordinated with 3 cysteines and an exchangeable S-adenosyl-L-methionine.</text>
</comment>
<keyword evidence="2" id="KW-0143">Chaperone</keyword>
<feature type="domain" description="Radical SAM core" evidence="3">
    <location>
        <begin position="3"/>
        <end position="238"/>
    </location>
</feature>
<dbReference type="Pfam" id="PF06969">
    <property type="entry name" value="HemN_C"/>
    <property type="match status" value="1"/>
</dbReference>
<dbReference type="EMBL" id="JADKFW010000004">
    <property type="protein sequence ID" value="MBK9716752.1"/>
    <property type="molecule type" value="Genomic_DNA"/>
</dbReference>
<dbReference type="GO" id="GO:0051539">
    <property type="term" value="F:4 iron, 4 sulfur cluster binding"/>
    <property type="evidence" value="ECO:0007669"/>
    <property type="project" value="UniProtKB-UniRule"/>
</dbReference>
<dbReference type="GO" id="GO:0005737">
    <property type="term" value="C:cytoplasm"/>
    <property type="evidence" value="ECO:0007669"/>
    <property type="project" value="UniProtKB-SubCell"/>
</dbReference>
<dbReference type="InterPro" id="IPR006638">
    <property type="entry name" value="Elp3/MiaA/NifB-like_rSAM"/>
</dbReference>
<comment type="caution">
    <text evidence="4">The sequence shown here is derived from an EMBL/GenBank/DDBJ whole genome shotgun (WGS) entry which is preliminary data.</text>
</comment>
<dbReference type="SFLD" id="SFLDF00288">
    <property type="entry name" value="HemN-like__clustered_with_nucl"/>
    <property type="match status" value="1"/>
</dbReference>
<accession>A0A9D7S7V7</accession>
<dbReference type="InterPro" id="IPR058240">
    <property type="entry name" value="rSAM_sf"/>
</dbReference>
<proteinExistence type="inferred from homology"/>
<keyword evidence="2" id="KW-0949">S-adenosyl-L-methionine</keyword>
<dbReference type="PROSITE" id="PS51918">
    <property type="entry name" value="RADICAL_SAM"/>
    <property type="match status" value="1"/>
</dbReference>
<keyword evidence="2" id="KW-0411">Iron-sulfur</keyword>
<dbReference type="SFLD" id="SFLDF00562">
    <property type="entry name" value="HemN-like__clustered_with_heat"/>
    <property type="match status" value="1"/>
</dbReference>
<comment type="similarity">
    <text evidence="1">Belongs to the anaerobic coproporphyrinogen-III oxidase family. HemW subfamily.</text>
</comment>
<dbReference type="InterPro" id="IPR004559">
    <property type="entry name" value="HemW-like"/>
</dbReference>
<dbReference type="InterPro" id="IPR034505">
    <property type="entry name" value="Coproporphyrinogen-III_oxidase"/>
</dbReference>
<dbReference type="Gene3D" id="3.80.30.20">
    <property type="entry name" value="tm_1862 like domain"/>
    <property type="match status" value="1"/>
</dbReference>
<keyword evidence="2" id="KW-0479">Metal-binding</keyword>
<dbReference type="Pfam" id="PF04055">
    <property type="entry name" value="Radical_SAM"/>
    <property type="match status" value="1"/>
</dbReference>
<dbReference type="CDD" id="cd01335">
    <property type="entry name" value="Radical_SAM"/>
    <property type="match status" value="1"/>
</dbReference>
<keyword evidence="2" id="KW-0349">Heme</keyword>
<comment type="subcellular location">
    <subcellularLocation>
        <location evidence="2">Cytoplasm</location>
    </subcellularLocation>
</comment>
<dbReference type="GO" id="GO:0004109">
    <property type="term" value="F:coproporphyrinogen oxidase activity"/>
    <property type="evidence" value="ECO:0007669"/>
    <property type="project" value="InterPro"/>
</dbReference>
<dbReference type="Proteomes" id="UP000808349">
    <property type="component" value="Unassembled WGS sequence"/>
</dbReference>
<dbReference type="GO" id="GO:0006779">
    <property type="term" value="P:porphyrin-containing compound biosynthetic process"/>
    <property type="evidence" value="ECO:0007669"/>
    <property type="project" value="InterPro"/>
</dbReference>
<keyword evidence="2" id="KW-0408">Iron</keyword>
<gene>
    <name evidence="4" type="primary">hemW</name>
    <name evidence="4" type="ORF">IPO85_04410</name>
</gene>
<dbReference type="SFLD" id="SFLDG01082">
    <property type="entry name" value="B12-binding_domain_containing"/>
    <property type="match status" value="1"/>
</dbReference>
<dbReference type="SUPFAM" id="SSF102114">
    <property type="entry name" value="Radical SAM enzymes"/>
    <property type="match status" value="1"/>
</dbReference>
<evidence type="ECO:0000256" key="1">
    <source>
        <dbReference type="ARBA" id="ARBA00006100"/>
    </source>
</evidence>
<dbReference type="InterPro" id="IPR007197">
    <property type="entry name" value="rSAM"/>
</dbReference>